<dbReference type="Pfam" id="PF05704">
    <property type="entry name" value="Caps_synth"/>
    <property type="match status" value="1"/>
</dbReference>
<dbReference type="PANTHER" id="PTHR32385:SF22">
    <property type="entry name" value="MANNOSYL PHOSPHORYLINOSITOL CERAMIDE SYNTHASE SUR1"/>
    <property type="match status" value="1"/>
</dbReference>
<evidence type="ECO:0000313" key="1">
    <source>
        <dbReference type="EMBL" id="QHU21884.1"/>
    </source>
</evidence>
<proteinExistence type="predicted"/>
<dbReference type="GO" id="GO:0051999">
    <property type="term" value="P:mannosyl-inositol phosphorylceramide biosynthetic process"/>
    <property type="evidence" value="ECO:0007669"/>
    <property type="project" value="TreeGrafter"/>
</dbReference>
<dbReference type="PANTHER" id="PTHR32385">
    <property type="entry name" value="MANNOSYL PHOSPHORYLINOSITOL CERAMIDE SYNTHASE"/>
    <property type="match status" value="1"/>
</dbReference>
<dbReference type="SUPFAM" id="SSF53448">
    <property type="entry name" value="Nucleotide-diphospho-sugar transferases"/>
    <property type="match status" value="1"/>
</dbReference>
<accession>A0A6C0KZC9</accession>
<sequence>MKLLGYLLPLLFLLVITVILLKPHTLPRIIWSYWHSEEIPELQKTILAKRKAILPTFEHIVVSDTTIAKYISTPFPKNYDQLIKQHKADWVRLELLKAHGGCWMDVGIIINSAAAFEKIYNDTLQTRSSFTGFYLDRYTINNDPSTFVENWFIMAPKNSSIIDAWLKEFTKAIVMGLKEYRKSVELAYSFEYFYNIHGIYLTQHVAFQVIMRNMLLRPLIILYRAEDTMFRLKDKCNWISPCVMETIRDDPTVKTTIPFIKLTSGETHLDIDISGYFK</sequence>
<dbReference type="EMBL" id="MN740993">
    <property type="protein sequence ID" value="QHU21884.1"/>
    <property type="molecule type" value="Genomic_DNA"/>
</dbReference>
<protein>
    <submittedName>
        <fullName evidence="1">Uncharacterized protein</fullName>
    </submittedName>
</protein>
<dbReference type="GO" id="GO:0000030">
    <property type="term" value="F:mannosyltransferase activity"/>
    <property type="evidence" value="ECO:0007669"/>
    <property type="project" value="TreeGrafter"/>
</dbReference>
<dbReference type="Gene3D" id="3.90.550.20">
    <property type="match status" value="1"/>
</dbReference>
<organism evidence="1">
    <name type="scientific">viral metagenome</name>
    <dbReference type="NCBI Taxonomy" id="1070528"/>
    <lineage>
        <taxon>unclassified sequences</taxon>
        <taxon>metagenomes</taxon>
        <taxon>organismal metagenomes</taxon>
    </lineage>
</organism>
<dbReference type="InterPro" id="IPR051706">
    <property type="entry name" value="Glycosyltransferase_domain"/>
</dbReference>
<dbReference type="GO" id="GO:0016020">
    <property type="term" value="C:membrane"/>
    <property type="evidence" value="ECO:0007669"/>
    <property type="project" value="GOC"/>
</dbReference>
<dbReference type="AlphaFoldDB" id="A0A6C0KZC9"/>
<reference evidence="1" key="1">
    <citation type="journal article" date="2020" name="Nature">
        <title>Giant virus diversity and host interactions through global metagenomics.</title>
        <authorList>
            <person name="Schulz F."/>
            <person name="Roux S."/>
            <person name="Paez-Espino D."/>
            <person name="Jungbluth S."/>
            <person name="Walsh D.A."/>
            <person name="Denef V.J."/>
            <person name="McMahon K.D."/>
            <person name="Konstantinidis K.T."/>
            <person name="Eloe-Fadrosh E.A."/>
            <person name="Kyrpides N.C."/>
            <person name="Woyke T."/>
        </authorList>
    </citation>
    <scope>NUCLEOTIDE SEQUENCE</scope>
    <source>
        <strain evidence="1">GVMAG-S-3300013286-35</strain>
    </source>
</reference>
<dbReference type="InterPro" id="IPR029044">
    <property type="entry name" value="Nucleotide-diphossugar_trans"/>
</dbReference>
<name>A0A6C0KZC9_9ZZZZ</name>
<dbReference type="InterPro" id="IPR008441">
    <property type="entry name" value="AfumC-like_glycosyl_Trfase"/>
</dbReference>